<dbReference type="InterPro" id="IPR028265">
    <property type="entry name" value="TTDN1/SICKLE"/>
</dbReference>
<feature type="compositionally biased region" description="Low complexity" evidence="1">
    <location>
        <begin position="61"/>
        <end position="75"/>
    </location>
</feature>
<sequence>MHRPSFRPPTPPFAGPGPGSWGGSGGFRSPPGCPRPPSPRDGYGSPHQTPPFGPRARPRHSGSPASGPGYAGPAPGFSPGPPPRPLQSLLNISLPDDFFPKGSPRTSTPFGSARGKEKRISNDVENYFKPSMLEDPWAGLKPISVTDVNQKYNNEQTVFTGKRGRYFN</sequence>
<dbReference type="Bgee" id="ENSMODG00000024082">
    <property type="expression patterns" value="Expressed in skeletal muscle tissue and 21 other cell types or tissues"/>
</dbReference>
<dbReference type="eggNOG" id="ENOG502S6ND">
    <property type="taxonomic scope" value="Eukaryota"/>
</dbReference>
<reference evidence="2 3" key="1">
    <citation type="journal article" date="2007" name="Nature">
        <title>Genome of the marsupial Monodelphis domestica reveals innovation in non-coding sequences.</title>
        <authorList>
            <person name="Mikkelsen T.S."/>
            <person name="Wakefield M.J."/>
            <person name="Aken B."/>
            <person name="Amemiya C.T."/>
            <person name="Chang J.L."/>
            <person name="Duke S."/>
            <person name="Garber M."/>
            <person name="Gentles A.J."/>
            <person name="Goodstadt L."/>
            <person name="Heger A."/>
            <person name="Jurka J."/>
            <person name="Kamal M."/>
            <person name="Mauceli E."/>
            <person name="Searle S.M."/>
            <person name="Sharpe T."/>
            <person name="Baker M.L."/>
            <person name="Batzer M.A."/>
            <person name="Benos P.V."/>
            <person name="Belov K."/>
            <person name="Clamp M."/>
            <person name="Cook A."/>
            <person name="Cuff J."/>
            <person name="Das R."/>
            <person name="Davidow L."/>
            <person name="Deakin J.E."/>
            <person name="Fazzari M.J."/>
            <person name="Glass J.L."/>
            <person name="Grabherr M."/>
            <person name="Greally J.M."/>
            <person name="Gu W."/>
            <person name="Hore T.A."/>
            <person name="Huttley G.A."/>
            <person name="Kleber M."/>
            <person name="Jirtle R.L."/>
            <person name="Koina E."/>
            <person name="Lee J.T."/>
            <person name="Mahony S."/>
            <person name="Marra M.A."/>
            <person name="Miller R.D."/>
            <person name="Nicholls R.D."/>
            <person name="Oda M."/>
            <person name="Papenfuss A.T."/>
            <person name="Parra Z.E."/>
            <person name="Pollock D.D."/>
            <person name="Ray D.A."/>
            <person name="Schein J.E."/>
            <person name="Speed T.P."/>
            <person name="Thompson K."/>
            <person name="VandeBerg J.L."/>
            <person name="Wade C.M."/>
            <person name="Walker J.A."/>
            <person name="Waters P.D."/>
            <person name="Webber C."/>
            <person name="Weidman J.R."/>
            <person name="Xie X."/>
            <person name="Zody M.C."/>
            <person name="Baldwin J."/>
            <person name="Abdouelleil A."/>
            <person name="Abdulkadir J."/>
            <person name="Abebe A."/>
            <person name="Abera B."/>
            <person name="Abreu J."/>
            <person name="Acer S.C."/>
            <person name="Aftuck L."/>
            <person name="Alexander A."/>
            <person name="An P."/>
            <person name="Anderson E."/>
            <person name="Anderson S."/>
            <person name="Arachi H."/>
            <person name="Azer M."/>
            <person name="Bachantsang P."/>
            <person name="Barry A."/>
            <person name="Bayul T."/>
            <person name="Berlin A."/>
            <person name="Bessette D."/>
            <person name="Bloom T."/>
            <person name="Bloom T."/>
            <person name="Boguslavskiy L."/>
            <person name="Bonnet C."/>
            <person name="Boukhgalter B."/>
            <person name="Bourzgui I."/>
            <person name="Brown A."/>
            <person name="Cahill P."/>
            <person name="Channer S."/>
            <person name="Cheshatsang Y."/>
            <person name="Chuda L."/>
            <person name="Citroen M."/>
            <person name="Collymore A."/>
            <person name="Cooke P."/>
            <person name="Costello M."/>
            <person name="D'Aco K."/>
            <person name="Daza R."/>
            <person name="De Haan G."/>
            <person name="DeGray S."/>
            <person name="DeMaso C."/>
            <person name="Dhargay N."/>
            <person name="Dooley K."/>
            <person name="Dooley E."/>
            <person name="Doricent M."/>
            <person name="Dorje P."/>
            <person name="Dorjee K."/>
            <person name="Dupes A."/>
            <person name="Elong R."/>
            <person name="Falk J."/>
            <person name="Farina A."/>
            <person name="Faro S."/>
            <person name="Ferguson D."/>
            <person name="Fisher S."/>
            <person name="Foley C.D."/>
            <person name="Franke A."/>
            <person name="Friedrich D."/>
            <person name="Gadbois L."/>
            <person name="Gearin G."/>
            <person name="Gearin C.R."/>
            <person name="Giannoukos G."/>
            <person name="Goode T."/>
            <person name="Graham J."/>
            <person name="Grandbois E."/>
            <person name="Grewal S."/>
            <person name="Gyaltsen K."/>
            <person name="Hafez N."/>
            <person name="Hagos B."/>
            <person name="Hall J."/>
            <person name="Henson C."/>
            <person name="Hollinger A."/>
            <person name="Honan T."/>
            <person name="Huard M.D."/>
            <person name="Hughes L."/>
            <person name="Hurhula B."/>
            <person name="Husby M.E."/>
            <person name="Kamat A."/>
            <person name="Kanga B."/>
            <person name="Kashin S."/>
            <person name="Khazanovich D."/>
            <person name="Kisner P."/>
            <person name="Lance K."/>
            <person name="Lara M."/>
            <person name="Lee W."/>
            <person name="Lennon N."/>
            <person name="Letendre F."/>
            <person name="LeVine R."/>
            <person name="Lipovsky A."/>
            <person name="Liu X."/>
            <person name="Liu J."/>
            <person name="Liu S."/>
            <person name="Lokyitsang T."/>
            <person name="Lokyitsang Y."/>
            <person name="Lubonja R."/>
            <person name="Lui A."/>
            <person name="MacDonald P."/>
            <person name="Magnisalis V."/>
            <person name="Maru K."/>
            <person name="Matthews C."/>
            <person name="McCusker W."/>
            <person name="McDonough S."/>
            <person name="Mehta T."/>
            <person name="Meldrim J."/>
            <person name="Meneus L."/>
            <person name="Mihai O."/>
            <person name="Mihalev A."/>
            <person name="Mihova T."/>
            <person name="Mittelman R."/>
            <person name="Mlenga V."/>
            <person name="Montmayeur A."/>
            <person name="Mulrain L."/>
            <person name="Navidi A."/>
            <person name="Naylor J."/>
            <person name="Negash T."/>
            <person name="Nguyen T."/>
            <person name="Nguyen N."/>
            <person name="Nicol R."/>
            <person name="Norbu C."/>
            <person name="Norbu N."/>
            <person name="Novod N."/>
            <person name="O'Neill B."/>
            <person name="Osman S."/>
            <person name="Markiewicz E."/>
            <person name="Oyono O.L."/>
            <person name="Patti C."/>
            <person name="Phunkhang P."/>
            <person name="Pierre F."/>
            <person name="Priest M."/>
            <person name="Raghuraman S."/>
            <person name="Rege F."/>
            <person name="Reyes R."/>
            <person name="Rise C."/>
            <person name="Rogov P."/>
            <person name="Ross K."/>
            <person name="Ryan E."/>
            <person name="Settipalli S."/>
            <person name="Shea T."/>
            <person name="Sherpa N."/>
            <person name="Shi L."/>
            <person name="Shih D."/>
            <person name="Sparrow T."/>
            <person name="Spaulding J."/>
            <person name="Stalker J."/>
            <person name="Stange-Thomann N."/>
            <person name="Stavropoulos S."/>
            <person name="Stone C."/>
            <person name="Strader C."/>
            <person name="Tesfaye S."/>
            <person name="Thomson T."/>
            <person name="Thoulutsang Y."/>
            <person name="Thoulutsang D."/>
            <person name="Topham K."/>
            <person name="Topping I."/>
            <person name="Tsamla T."/>
            <person name="Vassiliev H."/>
            <person name="Vo A."/>
            <person name="Wangchuk T."/>
            <person name="Wangdi T."/>
            <person name="Weiand M."/>
            <person name="Wilkinson J."/>
            <person name="Wilson A."/>
            <person name="Yadav S."/>
            <person name="Young G."/>
            <person name="Yu Q."/>
            <person name="Zembek L."/>
            <person name="Zhong D."/>
            <person name="Zimmer A."/>
            <person name="Zwirko Z."/>
            <person name="Jaffe D.B."/>
            <person name="Alvarez P."/>
            <person name="Brockman W."/>
            <person name="Butler J."/>
            <person name="Chin C."/>
            <person name="Gnerre S."/>
            <person name="MacCallum I."/>
            <person name="Graves J.A."/>
            <person name="Ponting C.P."/>
            <person name="Breen M."/>
            <person name="Samollow P.B."/>
            <person name="Lander E.S."/>
            <person name="Lindblad-Toh K."/>
        </authorList>
    </citation>
    <scope>NUCLEOTIDE SEQUENCE [LARGE SCALE GENOMIC DNA]</scope>
</reference>
<dbReference type="OMA" id="QTTCTGK"/>
<keyword evidence="3" id="KW-1185">Reference proteome</keyword>
<dbReference type="GO" id="GO:0005794">
    <property type="term" value="C:Golgi apparatus"/>
    <property type="evidence" value="ECO:0007669"/>
    <property type="project" value="Ensembl"/>
</dbReference>
<evidence type="ECO:0000256" key="1">
    <source>
        <dbReference type="SAM" id="MobiDB-lite"/>
    </source>
</evidence>
<protein>
    <submittedName>
        <fullName evidence="2">M-phase specific PLK1 interacting protein</fullName>
    </submittedName>
</protein>
<dbReference type="GO" id="GO:0005813">
    <property type="term" value="C:centrosome"/>
    <property type="evidence" value="ECO:0000318"/>
    <property type="project" value="GO_Central"/>
</dbReference>
<evidence type="ECO:0000313" key="3">
    <source>
        <dbReference type="Proteomes" id="UP000002280"/>
    </source>
</evidence>
<dbReference type="STRING" id="13616.ENSMODP00000032903"/>
<reference evidence="2" key="2">
    <citation type="submission" date="2025-08" db="UniProtKB">
        <authorList>
            <consortium name="Ensembl"/>
        </authorList>
    </citation>
    <scope>IDENTIFICATION</scope>
</reference>
<dbReference type="InterPro" id="IPR026618">
    <property type="entry name" value="MPLKIP-like_vertebrate"/>
</dbReference>
<feature type="compositionally biased region" description="Pro residues" evidence="1">
    <location>
        <begin position="76"/>
        <end position="85"/>
    </location>
</feature>
<dbReference type="FunCoup" id="F7GGF2">
    <property type="interactions" value="2006"/>
</dbReference>
<gene>
    <name evidence="2" type="primary">MPLKIP</name>
</gene>
<organism evidence="2 3">
    <name type="scientific">Monodelphis domestica</name>
    <name type="common">Gray short-tailed opossum</name>
    <dbReference type="NCBI Taxonomy" id="13616"/>
    <lineage>
        <taxon>Eukaryota</taxon>
        <taxon>Metazoa</taxon>
        <taxon>Chordata</taxon>
        <taxon>Craniata</taxon>
        <taxon>Vertebrata</taxon>
        <taxon>Euteleostomi</taxon>
        <taxon>Mammalia</taxon>
        <taxon>Metatheria</taxon>
        <taxon>Didelphimorphia</taxon>
        <taxon>Didelphidae</taxon>
        <taxon>Monodelphis</taxon>
    </lineage>
</organism>
<feature type="region of interest" description="Disordered" evidence="1">
    <location>
        <begin position="1"/>
        <end position="118"/>
    </location>
</feature>
<feature type="compositionally biased region" description="Gly residues" evidence="1">
    <location>
        <begin position="16"/>
        <end position="26"/>
    </location>
</feature>
<dbReference type="PANTHER" id="PTHR22446">
    <property type="entry name" value="M-PHASE-SPECIFIC PLK1-INTERACTING PROTEIN"/>
    <property type="match status" value="1"/>
</dbReference>
<dbReference type="HOGENOM" id="CLU_1510143_0_0_1"/>
<dbReference type="Proteomes" id="UP000002280">
    <property type="component" value="Chromosome 6"/>
</dbReference>
<dbReference type="GeneTree" id="ENSGT00390000002582"/>
<name>F7GGF2_MONDO</name>
<proteinExistence type="predicted"/>
<dbReference type="GO" id="GO:0005654">
    <property type="term" value="C:nucleoplasm"/>
    <property type="evidence" value="ECO:0007669"/>
    <property type="project" value="Ensembl"/>
</dbReference>
<reference evidence="2" key="3">
    <citation type="submission" date="2025-09" db="UniProtKB">
        <authorList>
            <consortium name="Ensembl"/>
        </authorList>
    </citation>
    <scope>IDENTIFICATION</scope>
</reference>
<dbReference type="InParanoid" id="F7GGF2"/>
<feature type="compositionally biased region" description="Pro residues" evidence="1">
    <location>
        <begin position="1"/>
        <end position="15"/>
    </location>
</feature>
<dbReference type="PANTHER" id="PTHR22446:SF3">
    <property type="entry name" value="M-PHASE-SPECIFIC PLK1-INTERACTING PROTEIN"/>
    <property type="match status" value="1"/>
</dbReference>
<dbReference type="AlphaFoldDB" id="F7GGF2"/>
<evidence type="ECO:0000313" key="2">
    <source>
        <dbReference type="Ensembl" id="ENSMODP00000032903.2"/>
    </source>
</evidence>
<dbReference type="GO" id="GO:0005634">
    <property type="term" value="C:nucleus"/>
    <property type="evidence" value="ECO:0000318"/>
    <property type="project" value="GO_Central"/>
</dbReference>
<dbReference type="Ensembl" id="ENSMODT00000034482.2">
    <property type="protein sequence ID" value="ENSMODP00000032903.2"/>
    <property type="gene ID" value="ENSMODG00000024082.2"/>
</dbReference>
<dbReference type="GO" id="GO:0030496">
    <property type="term" value="C:midbody"/>
    <property type="evidence" value="ECO:0000318"/>
    <property type="project" value="GO_Central"/>
</dbReference>
<accession>F7GGF2</accession>
<dbReference type="Pfam" id="PF15502">
    <property type="entry name" value="MPLKIP"/>
    <property type="match status" value="1"/>
</dbReference>